<dbReference type="PANTHER" id="PTHR33295:SF20">
    <property type="entry name" value="ATPASE"/>
    <property type="match status" value="1"/>
</dbReference>
<name>A0A2U9E1N5_HAEIF</name>
<dbReference type="PANTHER" id="PTHR33295">
    <property type="entry name" value="ATPASE"/>
    <property type="match status" value="1"/>
</dbReference>
<dbReference type="AlphaFoldDB" id="A0A2U9E1N5"/>
<dbReference type="InterPro" id="IPR027417">
    <property type="entry name" value="P-loop_NTPase"/>
</dbReference>
<dbReference type="InterPro" id="IPR025420">
    <property type="entry name" value="DUF4143"/>
</dbReference>
<evidence type="ECO:0000259" key="2">
    <source>
        <dbReference type="Pfam" id="PF13635"/>
    </source>
</evidence>
<dbReference type="RefSeq" id="WP_032824907.1">
    <property type="nucleotide sequence ID" value="NZ_AP018764.1"/>
</dbReference>
<accession>A0A2U9E1N5</accession>
<dbReference type="GeneID" id="93220053"/>
<dbReference type="EMBL" id="QVJI01000006">
    <property type="protein sequence ID" value="RFN63678.1"/>
    <property type="molecule type" value="Genomic_DNA"/>
</dbReference>
<protein>
    <submittedName>
        <fullName evidence="3">ATP-binding protein</fullName>
    </submittedName>
</protein>
<keyword evidence="3" id="KW-0547">Nucleotide-binding</keyword>
<feature type="domain" description="AAA" evidence="1">
    <location>
        <begin position="24"/>
        <end position="154"/>
    </location>
</feature>
<dbReference type="GO" id="GO:0005524">
    <property type="term" value="F:ATP binding"/>
    <property type="evidence" value="ECO:0007669"/>
    <property type="project" value="UniProtKB-KW"/>
</dbReference>
<comment type="caution">
    <text evidence="3">The sequence shown here is derived from an EMBL/GenBank/DDBJ whole genome shotgun (WGS) entry which is preliminary data.</text>
</comment>
<organism evidence="3">
    <name type="scientific">Haemophilus influenzae</name>
    <dbReference type="NCBI Taxonomy" id="727"/>
    <lineage>
        <taxon>Bacteria</taxon>
        <taxon>Pseudomonadati</taxon>
        <taxon>Pseudomonadota</taxon>
        <taxon>Gammaproteobacteria</taxon>
        <taxon>Pasteurellales</taxon>
        <taxon>Pasteurellaceae</taxon>
        <taxon>Haemophilus</taxon>
    </lineage>
</organism>
<evidence type="ECO:0000259" key="1">
    <source>
        <dbReference type="Pfam" id="PF13173"/>
    </source>
</evidence>
<feature type="domain" description="DUF4143" evidence="2">
    <location>
        <begin position="204"/>
        <end position="350"/>
    </location>
</feature>
<sequence length="400" mass="46173">MSKTMISRENYLQQLIQFKDTDFIKVISGVRRSGKSVLLMQYRDYLQQQGISPENILYLNFESFEYQWVKDAQDFQQLIQEKMPSSQEKIYFLIDEIQFVEGWQKIVNALRVSFNTDIVITGSNANLLSGELATLLSGRYVEIKIYPLSFKEFLHAKNVDSQSRLVDKLYSEYEKYGGFPSVVMADEPLKETILSGIFDSIVLNDIAHRAGVKDTHILKSVILFLADNVGQLVNPSKISNTLTSERVPTSNHTISKYLDLLENAFLFYKAKQYDIRGKGYLKTNAKYFIVDNGLRRHAIGKKGANYANRLENIVFIELLRRGYTVDVGKLDSKEIDFIARKADEILYVQVAFEIPENTHETDNLLHIKDNYKKILITGKYYEQTEIDGIEVIYVVDWLLQ</sequence>
<proteinExistence type="predicted"/>
<reference evidence="3" key="1">
    <citation type="submission" date="2018-08" db="EMBL/GenBank/DDBJ databases">
        <title>Antagonistic pleiotropy in the bifunctional surface protein FadL/P1 during adaptation of Haemophilus influenzae to chronic lung infection associated with COPD.</title>
        <authorList>
            <person name="Moleres J."/>
            <person name="Ehrlich R."/>
        </authorList>
    </citation>
    <scope>NUCLEOTIDE SEQUENCE [LARGE SCALE GENOMIC DNA]</scope>
    <source>
        <strain evidence="3">P668-6062</strain>
    </source>
</reference>
<dbReference type="Pfam" id="PF13173">
    <property type="entry name" value="AAA_14"/>
    <property type="match status" value="1"/>
</dbReference>
<keyword evidence="3" id="KW-0067">ATP-binding</keyword>
<evidence type="ECO:0000313" key="3">
    <source>
        <dbReference type="EMBL" id="RFN63678.1"/>
    </source>
</evidence>
<dbReference type="Pfam" id="PF13635">
    <property type="entry name" value="DUF4143"/>
    <property type="match status" value="1"/>
</dbReference>
<dbReference type="SUPFAM" id="SSF52540">
    <property type="entry name" value="P-loop containing nucleoside triphosphate hydrolases"/>
    <property type="match status" value="1"/>
</dbReference>
<dbReference type="InterPro" id="IPR041682">
    <property type="entry name" value="AAA_14"/>
</dbReference>
<dbReference type="KEGG" id="hih:NF38_08890"/>
<gene>
    <name evidence="3" type="ORF">CH627_05350</name>
</gene>